<dbReference type="GO" id="GO:0004674">
    <property type="term" value="F:protein serine/threonine kinase activity"/>
    <property type="evidence" value="ECO:0007669"/>
    <property type="project" value="UniProtKB-KW"/>
</dbReference>
<reference evidence="10" key="1">
    <citation type="submission" date="2013-07" db="EMBL/GenBank/DDBJ databases">
        <title>Transcriptome sequencing and developmental regulation of gene expression in Anopheles aquasalis.</title>
        <authorList>
            <consortium name="Brazilian Malaria Network (MCT/CNPq/MS/SCTIE/DECIT/PRONEX 555648/2009-5) and Research Network on Bioactive Molecules from Arthropod Vectors (NAP-MOBIARVE"/>
            <consortium name="University of Sao Paulo)"/>
            <person name="Marinotti O."/>
            <person name="Ribeiro J.M.C."/>
            <person name="Costa-da-Silva A.L."/>
            <person name="Silva M.C.P."/>
            <person name="Lopes A.R."/>
            <person name="Barros M.S."/>
            <person name="Sa-Nunes A."/>
            <person name="Konjin B.B."/>
            <person name="Carvalho E."/>
            <person name="Suesdek L."/>
            <person name="Silva-Neto M.A.C."/>
            <person name="Capurro M.L."/>
        </authorList>
    </citation>
    <scope>NUCLEOTIDE SEQUENCE</scope>
    <source>
        <tissue evidence="10">Whole body</tissue>
    </source>
</reference>
<feature type="compositionally biased region" description="Low complexity" evidence="9">
    <location>
        <begin position="286"/>
        <end position="305"/>
    </location>
</feature>
<proteinExistence type="evidence at transcript level"/>
<keyword evidence="2 10" id="KW-0723">Serine/threonine-protein kinase</keyword>
<dbReference type="PANTHER" id="PTHR47167:SF4">
    <property type="entry name" value="SERINE_THREONINE-PROTEIN KINASE TAO"/>
    <property type="match status" value="1"/>
</dbReference>
<dbReference type="InterPro" id="IPR051234">
    <property type="entry name" value="TAO_STE20_kinase"/>
</dbReference>
<comment type="catalytic activity">
    <reaction evidence="7">
        <text>L-threonyl-[protein] + ATP = O-phospho-L-threonyl-[protein] + ADP + H(+)</text>
        <dbReference type="Rhea" id="RHEA:46608"/>
        <dbReference type="Rhea" id="RHEA-COMP:11060"/>
        <dbReference type="Rhea" id="RHEA-COMP:11605"/>
        <dbReference type="ChEBI" id="CHEBI:15378"/>
        <dbReference type="ChEBI" id="CHEBI:30013"/>
        <dbReference type="ChEBI" id="CHEBI:30616"/>
        <dbReference type="ChEBI" id="CHEBI:61977"/>
        <dbReference type="ChEBI" id="CHEBI:456216"/>
        <dbReference type="EC" id="2.7.11.1"/>
    </reaction>
</comment>
<dbReference type="AlphaFoldDB" id="T1EAJ3"/>
<evidence type="ECO:0000256" key="4">
    <source>
        <dbReference type="ARBA" id="ARBA00022741"/>
    </source>
</evidence>
<keyword evidence="4" id="KW-0547">Nucleotide-binding</keyword>
<dbReference type="GO" id="GO:0005524">
    <property type="term" value="F:ATP binding"/>
    <property type="evidence" value="ECO:0007669"/>
    <property type="project" value="UniProtKB-KW"/>
</dbReference>
<evidence type="ECO:0000256" key="2">
    <source>
        <dbReference type="ARBA" id="ARBA00022527"/>
    </source>
</evidence>
<evidence type="ECO:0000256" key="5">
    <source>
        <dbReference type="ARBA" id="ARBA00022777"/>
    </source>
</evidence>
<name>T1EAJ3_ANOAQ</name>
<evidence type="ECO:0000256" key="8">
    <source>
        <dbReference type="ARBA" id="ARBA00048679"/>
    </source>
</evidence>
<feature type="compositionally biased region" description="Gly residues" evidence="9">
    <location>
        <begin position="233"/>
        <end position="271"/>
    </location>
</feature>
<feature type="non-terminal residue" evidence="10">
    <location>
        <position position="1"/>
    </location>
</feature>
<accession>T1EAJ3</accession>
<dbReference type="EC" id="2.7.11.1" evidence="1"/>
<organism evidence="10">
    <name type="scientific">Anopheles aquasalis</name>
    <name type="common">Malaria mosquito</name>
    <dbReference type="NCBI Taxonomy" id="42839"/>
    <lineage>
        <taxon>Eukaryota</taxon>
        <taxon>Metazoa</taxon>
        <taxon>Ecdysozoa</taxon>
        <taxon>Arthropoda</taxon>
        <taxon>Hexapoda</taxon>
        <taxon>Insecta</taxon>
        <taxon>Pterygota</taxon>
        <taxon>Neoptera</taxon>
        <taxon>Endopterygota</taxon>
        <taxon>Diptera</taxon>
        <taxon>Nematocera</taxon>
        <taxon>Culicoidea</taxon>
        <taxon>Culicidae</taxon>
        <taxon>Anophelinae</taxon>
        <taxon>Anopheles</taxon>
    </lineage>
</organism>
<evidence type="ECO:0000256" key="1">
    <source>
        <dbReference type="ARBA" id="ARBA00012513"/>
    </source>
</evidence>
<evidence type="ECO:0000256" key="9">
    <source>
        <dbReference type="SAM" id="MobiDB-lite"/>
    </source>
</evidence>
<comment type="catalytic activity">
    <reaction evidence="8">
        <text>L-seryl-[protein] + ATP = O-phospho-L-seryl-[protein] + ADP + H(+)</text>
        <dbReference type="Rhea" id="RHEA:17989"/>
        <dbReference type="Rhea" id="RHEA-COMP:9863"/>
        <dbReference type="Rhea" id="RHEA-COMP:11604"/>
        <dbReference type="ChEBI" id="CHEBI:15378"/>
        <dbReference type="ChEBI" id="CHEBI:29999"/>
        <dbReference type="ChEBI" id="CHEBI:30616"/>
        <dbReference type="ChEBI" id="CHEBI:83421"/>
        <dbReference type="ChEBI" id="CHEBI:456216"/>
        <dbReference type="EC" id="2.7.11.1"/>
    </reaction>
</comment>
<protein>
    <recommendedName>
        <fullName evidence="1">non-specific serine/threonine protein kinase</fullName>
        <ecNumber evidence="1">2.7.11.1</ecNumber>
    </recommendedName>
</protein>
<dbReference type="EMBL" id="GAMD01000988">
    <property type="protein sequence ID" value="JAB00603.1"/>
    <property type="molecule type" value="mRNA"/>
</dbReference>
<evidence type="ECO:0000256" key="3">
    <source>
        <dbReference type="ARBA" id="ARBA00022679"/>
    </source>
</evidence>
<dbReference type="PANTHER" id="PTHR47167">
    <property type="entry name" value="SERINE/THREONINE-PROTEIN KINASE TAO1-LIKE PROTEIN"/>
    <property type="match status" value="1"/>
</dbReference>
<keyword evidence="3" id="KW-0808">Transferase</keyword>
<evidence type="ECO:0000256" key="7">
    <source>
        <dbReference type="ARBA" id="ARBA00047899"/>
    </source>
</evidence>
<sequence>RRHTVLDGTGGDFGNGRGPVRWEGGRVVARNHLHRAGRTETTVLQHERHVGAVPHRPERCTVVAGPGVVGYVSQLCRLLSTKVALDRPTSTHLLKHNFMTRPRSPAVLIDLIARTKAAVRELDNLNYRKMKKILMVDCETESNIGDPEDTPDEQIGGDSSKSNSITSEHSLPSVDQQVPQAYGGGGVGPGSSGARMSRNAPHARSGMQPSIHNNNSSSGGGARDSMLSNMGLSGMGGGSGGSSGGSGLLMAGGSGSRGGPGGSGTNDGSGSGLMASNSSSGGGSMGYHQPHSQNSSSSPASGGTSYHPHHHHPTPPTPPNHNHVPQGVSNAVAEHGANNFATIRTTSIVTKQQRNTCRRKCMSKCLATSVCEESIKLLW</sequence>
<feature type="region of interest" description="Disordered" evidence="9">
    <location>
        <begin position="141"/>
        <end position="327"/>
    </location>
</feature>
<dbReference type="VEuPathDB" id="VectorBase:AAQUA_003476"/>
<feature type="compositionally biased region" description="Gly residues" evidence="9">
    <location>
        <begin position="182"/>
        <end position="191"/>
    </location>
</feature>
<evidence type="ECO:0000313" key="10">
    <source>
        <dbReference type="EMBL" id="JAB00603.1"/>
    </source>
</evidence>
<keyword evidence="6" id="KW-0067">ATP-binding</keyword>
<dbReference type="GO" id="GO:0005737">
    <property type="term" value="C:cytoplasm"/>
    <property type="evidence" value="ECO:0007669"/>
    <property type="project" value="TreeGrafter"/>
</dbReference>
<feature type="compositionally biased region" description="Polar residues" evidence="9">
    <location>
        <begin position="157"/>
        <end position="176"/>
    </location>
</feature>
<evidence type="ECO:0000256" key="6">
    <source>
        <dbReference type="ARBA" id="ARBA00022840"/>
    </source>
</evidence>
<keyword evidence="5 10" id="KW-0418">Kinase</keyword>